<dbReference type="InterPro" id="IPR011993">
    <property type="entry name" value="PH-like_dom_sf"/>
</dbReference>
<dbReference type="PROSITE" id="PS50003">
    <property type="entry name" value="PH_DOMAIN"/>
    <property type="match status" value="1"/>
</dbReference>
<feature type="domain" description="PH" evidence="9">
    <location>
        <begin position="16"/>
        <end position="109"/>
    </location>
</feature>
<proteinExistence type="inferred from homology"/>
<evidence type="ECO:0000259" key="9">
    <source>
        <dbReference type="PROSITE" id="PS50003"/>
    </source>
</evidence>
<evidence type="ECO:0000256" key="2">
    <source>
        <dbReference type="ARBA" id="ARBA00012513"/>
    </source>
</evidence>
<evidence type="ECO:0000256" key="3">
    <source>
        <dbReference type="ARBA" id="ARBA00022527"/>
    </source>
</evidence>
<dbReference type="Pfam" id="PF00433">
    <property type="entry name" value="Pkinase_C"/>
    <property type="match status" value="1"/>
</dbReference>
<keyword evidence="4" id="KW-0597">Phosphoprotein</keyword>
<dbReference type="CDD" id="cd05123">
    <property type="entry name" value="STKc_AGC"/>
    <property type="match status" value="1"/>
</dbReference>
<feature type="domain" description="Protein kinase" evidence="10">
    <location>
        <begin position="120"/>
        <end position="475"/>
    </location>
</feature>
<evidence type="ECO:0000313" key="12">
    <source>
        <dbReference type="EMBL" id="KAK8842325.1"/>
    </source>
</evidence>
<dbReference type="InterPro" id="IPR008271">
    <property type="entry name" value="Ser/Thr_kinase_AS"/>
</dbReference>
<protein>
    <recommendedName>
        <fullName evidence="2">non-specific serine/threonine protein kinase</fullName>
        <ecNumber evidence="2">2.7.11.1</ecNumber>
    </recommendedName>
</protein>
<dbReference type="SMART" id="SM00220">
    <property type="entry name" value="S_TKc"/>
    <property type="match status" value="1"/>
</dbReference>
<dbReference type="SUPFAM" id="SSF50729">
    <property type="entry name" value="PH domain-like"/>
    <property type="match status" value="1"/>
</dbReference>
<dbReference type="SMART" id="SM00133">
    <property type="entry name" value="S_TK_X"/>
    <property type="match status" value="1"/>
</dbReference>
<evidence type="ECO:0000256" key="8">
    <source>
        <dbReference type="ARBA" id="ARBA00022840"/>
    </source>
</evidence>
<reference evidence="12 13" key="1">
    <citation type="submission" date="2024-04" db="EMBL/GenBank/DDBJ databases">
        <title>Tritrichomonas musculus Genome.</title>
        <authorList>
            <person name="Alves-Ferreira E."/>
            <person name="Grigg M."/>
            <person name="Lorenzi H."/>
            <person name="Galac M."/>
        </authorList>
    </citation>
    <scope>NUCLEOTIDE SEQUENCE [LARGE SCALE GENOMIC DNA]</scope>
    <source>
        <strain evidence="12 13">EAF2021</strain>
    </source>
</reference>
<evidence type="ECO:0000256" key="6">
    <source>
        <dbReference type="ARBA" id="ARBA00022741"/>
    </source>
</evidence>
<keyword evidence="8" id="KW-0067">ATP-binding</keyword>
<organism evidence="12 13">
    <name type="scientific">Tritrichomonas musculus</name>
    <dbReference type="NCBI Taxonomy" id="1915356"/>
    <lineage>
        <taxon>Eukaryota</taxon>
        <taxon>Metamonada</taxon>
        <taxon>Parabasalia</taxon>
        <taxon>Tritrichomonadida</taxon>
        <taxon>Tritrichomonadidae</taxon>
        <taxon>Tritrichomonas</taxon>
    </lineage>
</organism>
<dbReference type="InterPro" id="IPR000961">
    <property type="entry name" value="AGC-kinase_C"/>
</dbReference>
<dbReference type="PANTHER" id="PTHR24351">
    <property type="entry name" value="RIBOSOMAL PROTEIN S6 KINASE"/>
    <property type="match status" value="1"/>
</dbReference>
<keyword evidence="7 12" id="KW-0418">Kinase</keyword>
<keyword evidence="3" id="KW-0723">Serine/threonine-protein kinase</keyword>
<evidence type="ECO:0000256" key="5">
    <source>
        <dbReference type="ARBA" id="ARBA00022679"/>
    </source>
</evidence>
<evidence type="ECO:0000259" key="11">
    <source>
        <dbReference type="PROSITE" id="PS51285"/>
    </source>
</evidence>
<dbReference type="Proteomes" id="UP001470230">
    <property type="component" value="Unassembled WGS sequence"/>
</dbReference>
<dbReference type="Gene3D" id="2.30.29.30">
    <property type="entry name" value="Pleckstrin-homology domain (PH domain)/Phosphotyrosine-binding domain (PTB)"/>
    <property type="match status" value="1"/>
</dbReference>
<dbReference type="GO" id="GO:0016301">
    <property type="term" value="F:kinase activity"/>
    <property type="evidence" value="ECO:0007669"/>
    <property type="project" value="UniProtKB-KW"/>
</dbReference>
<feature type="domain" description="AGC-kinase C-terminal" evidence="11">
    <location>
        <begin position="476"/>
        <end position="547"/>
    </location>
</feature>
<evidence type="ECO:0000256" key="1">
    <source>
        <dbReference type="ARBA" id="ARBA00006935"/>
    </source>
</evidence>
<accession>A0ABR2H7Z3</accession>
<keyword evidence="6" id="KW-0547">Nucleotide-binding</keyword>
<dbReference type="EMBL" id="JAPFFF010000038">
    <property type="protein sequence ID" value="KAK8842325.1"/>
    <property type="molecule type" value="Genomic_DNA"/>
</dbReference>
<dbReference type="PROSITE" id="PS00108">
    <property type="entry name" value="PROTEIN_KINASE_ST"/>
    <property type="match status" value="1"/>
</dbReference>
<dbReference type="Gene3D" id="1.10.510.10">
    <property type="entry name" value="Transferase(Phosphotransferase) domain 1"/>
    <property type="match status" value="1"/>
</dbReference>
<dbReference type="InterPro" id="IPR001849">
    <property type="entry name" value="PH_domain"/>
</dbReference>
<dbReference type="SMART" id="SM00233">
    <property type="entry name" value="PH"/>
    <property type="match status" value="1"/>
</dbReference>
<dbReference type="InterPro" id="IPR011009">
    <property type="entry name" value="Kinase-like_dom_sf"/>
</dbReference>
<dbReference type="EC" id="2.7.11.1" evidence="2"/>
<gene>
    <name evidence="12" type="ORF">M9Y10_025903</name>
</gene>
<comment type="caution">
    <text evidence="12">The sequence shown here is derived from an EMBL/GenBank/DDBJ whole genome shotgun (WGS) entry which is preliminary data.</text>
</comment>
<dbReference type="Pfam" id="PF00169">
    <property type="entry name" value="PH"/>
    <property type="match status" value="1"/>
</dbReference>
<keyword evidence="13" id="KW-1185">Reference proteome</keyword>
<name>A0ABR2H7Z3_9EUKA</name>
<dbReference type="InterPro" id="IPR017892">
    <property type="entry name" value="Pkinase_C"/>
</dbReference>
<dbReference type="PROSITE" id="PS50011">
    <property type="entry name" value="PROTEIN_KINASE_DOM"/>
    <property type="match status" value="1"/>
</dbReference>
<comment type="similarity">
    <text evidence="1">Belongs to the protein kinase superfamily. AGC Ser/Thr protein kinase family. RAC subfamily.</text>
</comment>
<sequence>MHAFSEESNNSQDISNVTYEGWCLKQGSIFRTWKKRWLVLKGSSISYFASPNNKLKGIISLENSTVQFNNDSKKKSAFSITTTKRIYNLIANTEEEANSWVEAIMLANGQKKPKIGIVDFEVLKVLGRGTCGKVQLVRHKQSRKLYALKSMSKAKLEEINLVNQILTEKDALFSINHPFIVSARYTFQTDTKVFLVLDYAAGGELLKHLESEYENSENLLMNEDDIKNASQLDSYSYSYNYDDDYESESESKSEKVVDNNSPNTTIKFKENIGINRCFPITQYDSNNYGGFPLNRVRIYAAEIAQAIKYMHSIGIIHRDLKPANILLDKDGHLKLTDFGLVKEKMFGKCAKTSTFCGTPLYAAPEIVQRKPYGRSVDWWSFGVIIYELIFYDSPFSSDNLKNLCKQIVEKNLQFPKKFAIEGQIYNKNNQVNDDINNKKLIPFVVYDFLTKLLAKDPMERLGANNEDEIFNHPFFEGISMTDLLDKKIEIPWKPKLKNEYDVSFFYEEFTGEEALISIEDPSLVARETNEAFANFSFTNENNLMECL</sequence>
<dbReference type="InterPro" id="IPR000719">
    <property type="entry name" value="Prot_kinase_dom"/>
</dbReference>
<dbReference type="PROSITE" id="PS51285">
    <property type="entry name" value="AGC_KINASE_CTER"/>
    <property type="match status" value="1"/>
</dbReference>
<keyword evidence="5" id="KW-0808">Transferase</keyword>
<dbReference type="SUPFAM" id="SSF56112">
    <property type="entry name" value="Protein kinase-like (PK-like)"/>
    <property type="match status" value="1"/>
</dbReference>
<evidence type="ECO:0000256" key="4">
    <source>
        <dbReference type="ARBA" id="ARBA00022553"/>
    </source>
</evidence>
<dbReference type="Pfam" id="PF00069">
    <property type="entry name" value="Pkinase"/>
    <property type="match status" value="2"/>
</dbReference>
<evidence type="ECO:0000313" key="13">
    <source>
        <dbReference type="Proteomes" id="UP001470230"/>
    </source>
</evidence>
<evidence type="ECO:0000259" key="10">
    <source>
        <dbReference type="PROSITE" id="PS50011"/>
    </source>
</evidence>
<dbReference type="InterPro" id="IPR045270">
    <property type="entry name" value="STKc_AGC"/>
</dbReference>
<dbReference type="Gene3D" id="3.30.200.20">
    <property type="entry name" value="Phosphorylase Kinase, domain 1"/>
    <property type="match status" value="2"/>
</dbReference>
<evidence type="ECO:0000256" key="7">
    <source>
        <dbReference type="ARBA" id="ARBA00022777"/>
    </source>
</evidence>